<evidence type="ECO:0000313" key="1">
    <source>
        <dbReference type="Ensembl" id="ENSVKKP00000009560.1"/>
    </source>
</evidence>
<sequence>WQCTFFCHTLTTTPLFVCVFCCTGLLVRGADFNQAAENYTVCQGDNTTLR</sequence>
<dbReference type="Ensembl" id="ENSVKKT00000009798.1">
    <property type="protein sequence ID" value="ENSVKKP00000009560.1"/>
    <property type="gene ID" value="ENSVKKG00000006752.1"/>
</dbReference>
<keyword evidence="2" id="KW-1185">Reference proteome</keyword>
<reference evidence="1" key="2">
    <citation type="submission" date="2025-09" db="UniProtKB">
        <authorList>
            <consortium name="Ensembl"/>
        </authorList>
    </citation>
    <scope>IDENTIFICATION</scope>
</reference>
<organism evidence="1 2">
    <name type="scientific">Varanus komodoensis</name>
    <name type="common">Komodo dragon</name>
    <dbReference type="NCBI Taxonomy" id="61221"/>
    <lineage>
        <taxon>Eukaryota</taxon>
        <taxon>Metazoa</taxon>
        <taxon>Chordata</taxon>
        <taxon>Craniata</taxon>
        <taxon>Vertebrata</taxon>
        <taxon>Euteleostomi</taxon>
        <taxon>Lepidosauria</taxon>
        <taxon>Squamata</taxon>
        <taxon>Bifurcata</taxon>
        <taxon>Unidentata</taxon>
        <taxon>Episquamata</taxon>
        <taxon>Toxicofera</taxon>
        <taxon>Anguimorpha</taxon>
        <taxon>Paleoanguimorpha</taxon>
        <taxon>Varanoidea</taxon>
        <taxon>Varanidae</taxon>
        <taxon>Varanus</taxon>
    </lineage>
</organism>
<evidence type="ECO:0000313" key="2">
    <source>
        <dbReference type="Proteomes" id="UP000694545"/>
    </source>
</evidence>
<dbReference type="Proteomes" id="UP000694545">
    <property type="component" value="Unplaced"/>
</dbReference>
<accession>A0A8D2J4Y5</accession>
<protein>
    <submittedName>
        <fullName evidence="1">Uncharacterized protein</fullName>
    </submittedName>
</protein>
<name>A0A8D2J4Y5_VARKO</name>
<proteinExistence type="predicted"/>
<dbReference type="AlphaFoldDB" id="A0A8D2J4Y5"/>
<reference evidence="1" key="1">
    <citation type="submission" date="2025-08" db="UniProtKB">
        <authorList>
            <consortium name="Ensembl"/>
        </authorList>
    </citation>
    <scope>IDENTIFICATION</scope>
</reference>